<evidence type="ECO:0000313" key="2">
    <source>
        <dbReference type="Proteomes" id="UP000539075"/>
    </source>
</evidence>
<dbReference type="AlphaFoldDB" id="A0A7W8FGN2"/>
<protein>
    <submittedName>
        <fullName evidence="1">Uncharacterized protein</fullName>
    </submittedName>
</protein>
<name>A0A7W8FGN2_9BACT</name>
<organism evidence="1 2">
    <name type="scientific">Desulfovibrio intestinalis</name>
    <dbReference type="NCBI Taxonomy" id="58621"/>
    <lineage>
        <taxon>Bacteria</taxon>
        <taxon>Pseudomonadati</taxon>
        <taxon>Thermodesulfobacteriota</taxon>
        <taxon>Desulfovibrionia</taxon>
        <taxon>Desulfovibrionales</taxon>
        <taxon>Desulfovibrionaceae</taxon>
        <taxon>Desulfovibrio</taxon>
    </lineage>
</organism>
<keyword evidence="2" id="KW-1185">Reference proteome</keyword>
<proteinExistence type="predicted"/>
<evidence type="ECO:0000313" key="1">
    <source>
        <dbReference type="EMBL" id="MBB5144111.1"/>
    </source>
</evidence>
<comment type="caution">
    <text evidence="1">The sequence shown here is derived from an EMBL/GenBank/DDBJ whole genome shotgun (WGS) entry which is preliminary data.</text>
</comment>
<sequence length="36" mass="4074">MRTHSNGYGKCRLKTDYCVAAVAHERNIQVTVTPRP</sequence>
<accession>A0A7W8FGN2</accession>
<gene>
    <name evidence="1" type="ORF">HNQ38_002219</name>
</gene>
<dbReference type="Proteomes" id="UP000539075">
    <property type="component" value="Unassembled WGS sequence"/>
</dbReference>
<reference evidence="1 2" key="1">
    <citation type="submission" date="2020-08" db="EMBL/GenBank/DDBJ databases">
        <title>Genomic Encyclopedia of Type Strains, Phase IV (KMG-IV): sequencing the most valuable type-strain genomes for metagenomic binning, comparative biology and taxonomic classification.</title>
        <authorList>
            <person name="Goeker M."/>
        </authorList>
    </citation>
    <scope>NUCLEOTIDE SEQUENCE [LARGE SCALE GENOMIC DNA]</scope>
    <source>
        <strain evidence="1 2">DSM 11275</strain>
    </source>
</reference>
<dbReference type="EMBL" id="JACHGO010000006">
    <property type="protein sequence ID" value="MBB5144111.1"/>
    <property type="molecule type" value="Genomic_DNA"/>
</dbReference>